<evidence type="ECO:0000256" key="1">
    <source>
        <dbReference type="SAM" id="Coils"/>
    </source>
</evidence>
<keyword evidence="4" id="KW-1185">Reference proteome</keyword>
<sequence length="378" mass="43235">MDPVSLAFGVVALGLQLAETAAAVRSKISAYKSATRELSRLSDKLDNIEAICRSLEVAFDCYENVTKPWDAVLLKKLHCIMSDCRDRVSTLHEVITKISTAQKRRYTPLNTVGALFLKHKGVIRKCNDDLDESLQSLHLHMTTNILDAILSGLDVHCKVWTGQYPRFKGASALKSIMRCAKSPNDVLEMVQNWVELLEESGVNIQQYLEIEVEHCGSTWSEDAEVIRGSPFRRRFDVREIDGRQLPCWIELCDESCPSHELFEEFPHLTRPDPGETVHFPGPGNQEPHKAWKHVNTPDEILIRLALQRKLARCLPAADLWDETDYIKWRQMCIDGLERACDLMESRFERRQLKKLRKAGHPGKIKMRSQMPGAWVNEY</sequence>
<dbReference type="OrthoDB" id="270167at2759"/>
<feature type="chain" id="PRO_5040287913" description="Fungal N-terminal domain-containing protein" evidence="2">
    <location>
        <begin position="23"/>
        <end position="378"/>
    </location>
</feature>
<dbReference type="Proteomes" id="UP000722485">
    <property type="component" value="Unassembled WGS sequence"/>
</dbReference>
<reference evidence="3" key="1">
    <citation type="submission" date="2020-03" db="EMBL/GenBank/DDBJ databases">
        <title>Draft Genome Sequence of Cylindrodendrum hubeiense.</title>
        <authorList>
            <person name="Buettner E."/>
            <person name="Kellner H."/>
        </authorList>
    </citation>
    <scope>NUCLEOTIDE SEQUENCE</scope>
    <source>
        <strain evidence="3">IHI 201604</strain>
    </source>
</reference>
<protein>
    <recommendedName>
        <fullName evidence="5">Fungal N-terminal domain-containing protein</fullName>
    </recommendedName>
</protein>
<gene>
    <name evidence="3" type="ORF">G7Z17_g9486</name>
</gene>
<evidence type="ECO:0000256" key="2">
    <source>
        <dbReference type="SAM" id="SignalP"/>
    </source>
</evidence>
<evidence type="ECO:0000313" key="4">
    <source>
        <dbReference type="Proteomes" id="UP000722485"/>
    </source>
</evidence>
<proteinExistence type="predicted"/>
<dbReference type="AlphaFoldDB" id="A0A9P5H7S1"/>
<dbReference type="EMBL" id="JAANBB010000273">
    <property type="protein sequence ID" value="KAF7545030.1"/>
    <property type="molecule type" value="Genomic_DNA"/>
</dbReference>
<evidence type="ECO:0000313" key="3">
    <source>
        <dbReference type="EMBL" id="KAF7545030.1"/>
    </source>
</evidence>
<organism evidence="3 4">
    <name type="scientific">Cylindrodendrum hubeiense</name>
    <dbReference type="NCBI Taxonomy" id="595255"/>
    <lineage>
        <taxon>Eukaryota</taxon>
        <taxon>Fungi</taxon>
        <taxon>Dikarya</taxon>
        <taxon>Ascomycota</taxon>
        <taxon>Pezizomycotina</taxon>
        <taxon>Sordariomycetes</taxon>
        <taxon>Hypocreomycetidae</taxon>
        <taxon>Hypocreales</taxon>
        <taxon>Nectriaceae</taxon>
        <taxon>Cylindrodendrum</taxon>
    </lineage>
</organism>
<feature type="coiled-coil region" evidence="1">
    <location>
        <begin position="31"/>
        <end position="58"/>
    </location>
</feature>
<keyword evidence="1" id="KW-0175">Coiled coil</keyword>
<name>A0A9P5H7S1_9HYPO</name>
<feature type="signal peptide" evidence="2">
    <location>
        <begin position="1"/>
        <end position="22"/>
    </location>
</feature>
<comment type="caution">
    <text evidence="3">The sequence shown here is derived from an EMBL/GenBank/DDBJ whole genome shotgun (WGS) entry which is preliminary data.</text>
</comment>
<evidence type="ECO:0008006" key="5">
    <source>
        <dbReference type="Google" id="ProtNLM"/>
    </source>
</evidence>
<keyword evidence="2" id="KW-0732">Signal</keyword>
<accession>A0A9P5H7S1</accession>